<evidence type="ECO:0000256" key="1">
    <source>
        <dbReference type="SAM" id="MobiDB-lite"/>
    </source>
</evidence>
<feature type="non-terminal residue" evidence="2">
    <location>
        <position position="73"/>
    </location>
</feature>
<feature type="compositionally biased region" description="Polar residues" evidence="1">
    <location>
        <begin position="19"/>
        <end position="30"/>
    </location>
</feature>
<gene>
    <name evidence="2" type="primary">ORF34613</name>
</gene>
<proteinExistence type="predicted"/>
<sequence length="73" mass="8486">HYRRICHKHATNNLKEKYPTTSSINKQSRTTHSKTENRRNTPSNLSQNGVKTTHNKFIIYGQSIVFPQVDYGI</sequence>
<accession>A0A0B6YRP8</accession>
<feature type="compositionally biased region" description="Polar residues" evidence="1">
    <location>
        <begin position="40"/>
        <end position="49"/>
    </location>
</feature>
<protein>
    <submittedName>
        <fullName evidence="2">Uncharacterized protein</fullName>
    </submittedName>
</protein>
<feature type="region of interest" description="Disordered" evidence="1">
    <location>
        <begin position="1"/>
        <end position="49"/>
    </location>
</feature>
<dbReference type="EMBL" id="HACG01012059">
    <property type="protein sequence ID" value="CEK58924.1"/>
    <property type="molecule type" value="Transcribed_RNA"/>
</dbReference>
<reference evidence="2" key="1">
    <citation type="submission" date="2014-12" db="EMBL/GenBank/DDBJ databases">
        <title>Insight into the proteome of Arion vulgaris.</title>
        <authorList>
            <person name="Aradska J."/>
            <person name="Bulat T."/>
            <person name="Smidak R."/>
            <person name="Sarate P."/>
            <person name="Gangsoo J."/>
            <person name="Sialana F."/>
            <person name="Bilban M."/>
            <person name="Lubec G."/>
        </authorList>
    </citation>
    <scope>NUCLEOTIDE SEQUENCE</scope>
    <source>
        <tissue evidence="2">Skin</tissue>
    </source>
</reference>
<feature type="non-terminal residue" evidence="2">
    <location>
        <position position="1"/>
    </location>
</feature>
<organism evidence="2">
    <name type="scientific">Arion vulgaris</name>
    <dbReference type="NCBI Taxonomy" id="1028688"/>
    <lineage>
        <taxon>Eukaryota</taxon>
        <taxon>Metazoa</taxon>
        <taxon>Spiralia</taxon>
        <taxon>Lophotrochozoa</taxon>
        <taxon>Mollusca</taxon>
        <taxon>Gastropoda</taxon>
        <taxon>Heterobranchia</taxon>
        <taxon>Euthyneura</taxon>
        <taxon>Panpulmonata</taxon>
        <taxon>Eupulmonata</taxon>
        <taxon>Stylommatophora</taxon>
        <taxon>Helicina</taxon>
        <taxon>Arionoidea</taxon>
        <taxon>Arionidae</taxon>
        <taxon>Arion</taxon>
    </lineage>
</organism>
<evidence type="ECO:0000313" key="2">
    <source>
        <dbReference type="EMBL" id="CEK58924.1"/>
    </source>
</evidence>
<name>A0A0B6YRP8_9EUPU</name>
<feature type="compositionally biased region" description="Basic residues" evidence="1">
    <location>
        <begin position="1"/>
        <end position="10"/>
    </location>
</feature>
<dbReference type="AlphaFoldDB" id="A0A0B6YRP8"/>